<dbReference type="OrthoDB" id="566138at2759"/>
<gene>
    <name evidence="2" type="ORF">POTOM_016021</name>
</gene>
<keyword evidence="1" id="KW-1133">Transmembrane helix</keyword>
<organism evidence="2 3">
    <name type="scientific">Populus tomentosa</name>
    <name type="common">Chinese white poplar</name>
    <dbReference type="NCBI Taxonomy" id="118781"/>
    <lineage>
        <taxon>Eukaryota</taxon>
        <taxon>Viridiplantae</taxon>
        <taxon>Streptophyta</taxon>
        <taxon>Embryophyta</taxon>
        <taxon>Tracheophyta</taxon>
        <taxon>Spermatophyta</taxon>
        <taxon>Magnoliopsida</taxon>
        <taxon>eudicotyledons</taxon>
        <taxon>Gunneridae</taxon>
        <taxon>Pentapetalae</taxon>
        <taxon>rosids</taxon>
        <taxon>fabids</taxon>
        <taxon>Malpighiales</taxon>
        <taxon>Salicaceae</taxon>
        <taxon>Saliceae</taxon>
        <taxon>Populus</taxon>
    </lineage>
</organism>
<proteinExistence type="predicted"/>
<dbReference type="EMBL" id="JAAWWB010000007">
    <property type="protein sequence ID" value="KAG6779628.1"/>
    <property type="molecule type" value="Genomic_DNA"/>
</dbReference>
<keyword evidence="1" id="KW-0472">Membrane</keyword>
<dbReference type="PANTHER" id="PTHR42678">
    <property type="entry name" value="AMIDASE"/>
    <property type="match status" value="1"/>
</dbReference>
<evidence type="ECO:0000313" key="2">
    <source>
        <dbReference type="EMBL" id="KAG6779628.1"/>
    </source>
</evidence>
<evidence type="ECO:0000313" key="3">
    <source>
        <dbReference type="Proteomes" id="UP000886885"/>
    </source>
</evidence>
<evidence type="ECO:0000256" key="1">
    <source>
        <dbReference type="SAM" id="Phobius"/>
    </source>
</evidence>
<comment type="caution">
    <text evidence="2">The sequence shown here is derived from an EMBL/GenBank/DDBJ whole genome shotgun (WGS) entry which is preliminary data.</text>
</comment>
<keyword evidence="3" id="KW-1185">Reference proteome</keyword>
<keyword evidence="1" id="KW-0812">Transmembrane</keyword>
<protein>
    <submittedName>
        <fullName evidence="2">Uncharacterized protein</fullName>
    </submittedName>
</protein>
<reference evidence="2" key="1">
    <citation type="journal article" date="2020" name="bioRxiv">
        <title>Hybrid origin of Populus tomentosa Carr. identified through genome sequencing and phylogenomic analysis.</title>
        <authorList>
            <person name="An X."/>
            <person name="Gao K."/>
            <person name="Chen Z."/>
            <person name="Li J."/>
            <person name="Yang X."/>
            <person name="Yang X."/>
            <person name="Zhou J."/>
            <person name="Guo T."/>
            <person name="Zhao T."/>
            <person name="Huang S."/>
            <person name="Miao D."/>
            <person name="Khan W.U."/>
            <person name="Rao P."/>
            <person name="Ye M."/>
            <person name="Lei B."/>
            <person name="Liao W."/>
            <person name="Wang J."/>
            <person name="Ji L."/>
            <person name="Li Y."/>
            <person name="Guo B."/>
            <person name="Mustafa N.S."/>
            <person name="Li S."/>
            <person name="Yun Q."/>
            <person name="Keller S.R."/>
            <person name="Mao J."/>
            <person name="Zhang R."/>
            <person name="Strauss S.H."/>
        </authorList>
    </citation>
    <scope>NUCLEOTIDE SEQUENCE</scope>
    <source>
        <strain evidence="2">GM15</strain>
        <tissue evidence="2">Leaf</tissue>
    </source>
</reference>
<name>A0A8X8A873_POPTO</name>
<sequence>MATKTELNFSLLSSLTFIILAIPIHAFLIKVAKLAFKQNQLTSRKLGEFYIGEINRLNSFLKGVIEINPEALRQADKADDELSVGAPGIVVKLREAGAIILEKASLSG</sequence>
<dbReference type="Proteomes" id="UP000886885">
    <property type="component" value="Chromosome 4A"/>
</dbReference>
<dbReference type="PANTHER" id="PTHR42678:SF34">
    <property type="entry name" value="OS04G0183300 PROTEIN"/>
    <property type="match status" value="1"/>
</dbReference>
<feature type="transmembrane region" description="Helical" evidence="1">
    <location>
        <begin position="12"/>
        <end position="36"/>
    </location>
</feature>
<dbReference type="AlphaFoldDB" id="A0A8X8A873"/>
<accession>A0A8X8A873</accession>